<keyword evidence="3" id="KW-1185">Reference proteome</keyword>
<keyword evidence="1" id="KW-0472">Membrane</keyword>
<dbReference type="AlphaFoldDB" id="A0A2N5J540"/>
<evidence type="ECO:0000313" key="3">
    <source>
        <dbReference type="Proteomes" id="UP000235034"/>
    </source>
</evidence>
<dbReference type="Proteomes" id="UP000235034">
    <property type="component" value="Unassembled WGS sequence"/>
</dbReference>
<reference evidence="2 3" key="1">
    <citation type="submission" date="2017-07" db="EMBL/GenBank/DDBJ databases">
        <title>Bifidobacterium novel species.</title>
        <authorList>
            <person name="Lugli G.A."/>
            <person name="Milani C."/>
            <person name="Duranti S."/>
            <person name="Mangifesta M."/>
        </authorList>
    </citation>
    <scope>NUCLEOTIDE SEQUENCE [LARGE SCALE GENOMIC DNA]</scope>
    <source>
        <strain evidence="2 3">77</strain>
    </source>
</reference>
<feature type="transmembrane region" description="Helical" evidence="1">
    <location>
        <begin position="125"/>
        <end position="143"/>
    </location>
</feature>
<comment type="caution">
    <text evidence="2">The sequence shown here is derived from an EMBL/GenBank/DDBJ whole genome shotgun (WGS) entry which is preliminary data.</text>
</comment>
<evidence type="ECO:0000256" key="1">
    <source>
        <dbReference type="SAM" id="Phobius"/>
    </source>
</evidence>
<protein>
    <submittedName>
        <fullName evidence="2">Uncharacterized protein</fullName>
    </submittedName>
</protein>
<accession>A0A2N5J540</accession>
<keyword evidence="1" id="KW-0812">Transmembrane</keyword>
<sequence>MGHVCGWCVFLPLAGGGARDARRRVVGWWVVATPTRLRREPPPAGACACRVHVGFLPLAGGGARSASVGGFAGLWLLGWVNGWLVVGELCWLWCGWWCCGGYRGGCRACWACFRHAVGVLCLQRFRGGFVVWVCGVVPGGVCLSLAAGQLLVLPFVWLVSGVGCVWWFENSRVCCTTYFFIVNDCQSDSRFGVFPGVAEGR</sequence>
<keyword evidence="1" id="KW-1133">Transmembrane helix</keyword>
<evidence type="ECO:0000313" key="2">
    <source>
        <dbReference type="EMBL" id="PLS29307.1"/>
    </source>
</evidence>
<dbReference type="EMBL" id="NMWT01000005">
    <property type="protein sequence ID" value="PLS29307.1"/>
    <property type="molecule type" value="Genomic_DNA"/>
</dbReference>
<name>A0A2N5J540_9BIFI</name>
<proteinExistence type="predicted"/>
<organism evidence="2 3">
    <name type="scientific">Bifidobacterium parmae</name>
    <dbReference type="NCBI Taxonomy" id="361854"/>
    <lineage>
        <taxon>Bacteria</taxon>
        <taxon>Bacillati</taxon>
        <taxon>Actinomycetota</taxon>
        <taxon>Actinomycetes</taxon>
        <taxon>Bifidobacteriales</taxon>
        <taxon>Bifidobacteriaceae</taxon>
        <taxon>Bifidobacterium</taxon>
    </lineage>
</organism>
<feature type="transmembrane region" description="Helical" evidence="1">
    <location>
        <begin position="150"/>
        <end position="168"/>
    </location>
</feature>
<gene>
    <name evidence="2" type="ORF">Uis4E_0503</name>
</gene>